<evidence type="ECO:0000313" key="14">
    <source>
        <dbReference type="Proteomes" id="UP000219286"/>
    </source>
</evidence>
<evidence type="ECO:0000256" key="10">
    <source>
        <dbReference type="SAM" id="MobiDB-lite"/>
    </source>
</evidence>
<evidence type="ECO:0000256" key="1">
    <source>
        <dbReference type="ARBA" id="ARBA00004589"/>
    </source>
</evidence>
<dbReference type="Pfam" id="PF05730">
    <property type="entry name" value="CFEM"/>
    <property type="match status" value="1"/>
</dbReference>
<evidence type="ECO:0000313" key="13">
    <source>
        <dbReference type="EMBL" id="OTA07525.1"/>
    </source>
</evidence>
<accession>A0A2H3A4B7</accession>
<organism evidence="13 14">
    <name type="scientific">Trichoderma parareesei</name>
    <name type="common">Filamentous fungus</name>
    <dbReference type="NCBI Taxonomy" id="858221"/>
    <lineage>
        <taxon>Eukaryota</taxon>
        <taxon>Fungi</taxon>
        <taxon>Dikarya</taxon>
        <taxon>Ascomycota</taxon>
        <taxon>Pezizomycotina</taxon>
        <taxon>Sordariomycetes</taxon>
        <taxon>Hypocreomycetidae</taxon>
        <taxon>Hypocreales</taxon>
        <taxon>Hypocreaceae</taxon>
        <taxon>Trichoderma</taxon>
    </lineage>
</organism>
<dbReference type="OrthoDB" id="3559948at2759"/>
<dbReference type="AlphaFoldDB" id="A0A2H3A4B7"/>
<keyword evidence="14" id="KW-1185">Reference proteome</keyword>
<dbReference type="GO" id="GO:0098552">
    <property type="term" value="C:side of membrane"/>
    <property type="evidence" value="ECO:0007669"/>
    <property type="project" value="UniProtKB-KW"/>
</dbReference>
<comment type="caution">
    <text evidence="9">Lacks conserved residue(s) required for the propagation of feature annotation.</text>
</comment>
<dbReference type="SMART" id="SM00747">
    <property type="entry name" value="CFEM"/>
    <property type="match status" value="1"/>
</dbReference>
<dbReference type="Proteomes" id="UP000219286">
    <property type="component" value="Unassembled WGS sequence"/>
</dbReference>
<dbReference type="GO" id="GO:0046872">
    <property type="term" value="F:metal ion binding"/>
    <property type="evidence" value="ECO:0007669"/>
    <property type="project" value="UniProtKB-UniRule"/>
</dbReference>
<keyword evidence="5" id="KW-0325">Glycoprotein</keyword>
<gene>
    <name evidence="13" type="ORF">A9Z42_0084010</name>
</gene>
<keyword evidence="9" id="KW-0479">Metal-binding</keyword>
<feature type="domain" description="CFEM" evidence="12">
    <location>
        <begin position="1"/>
        <end position="111"/>
    </location>
</feature>
<comment type="subcellular location">
    <subcellularLocation>
        <location evidence="1">Membrane</location>
        <topology evidence="1">Lipid-anchor</topology>
        <topology evidence="1">GPI-anchor</topology>
    </subcellularLocation>
    <subcellularLocation>
        <location evidence="2">Secreted</location>
    </subcellularLocation>
</comment>
<dbReference type="GO" id="GO:0005576">
    <property type="term" value="C:extracellular region"/>
    <property type="evidence" value="ECO:0007669"/>
    <property type="project" value="UniProtKB-SubCell"/>
</dbReference>
<evidence type="ECO:0000256" key="5">
    <source>
        <dbReference type="ARBA" id="ARBA00022622"/>
    </source>
</evidence>
<feature type="region of interest" description="Disordered" evidence="10">
    <location>
        <begin position="95"/>
        <end position="183"/>
    </location>
</feature>
<keyword evidence="7 9" id="KW-1015">Disulfide bond</keyword>
<evidence type="ECO:0000256" key="9">
    <source>
        <dbReference type="PROSITE-ProRule" id="PRU01356"/>
    </source>
</evidence>
<evidence type="ECO:0000256" key="2">
    <source>
        <dbReference type="ARBA" id="ARBA00004613"/>
    </source>
</evidence>
<evidence type="ECO:0000256" key="8">
    <source>
        <dbReference type="ARBA" id="ARBA00023288"/>
    </source>
</evidence>
<feature type="signal peptide" evidence="11">
    <location>
        <begin position="1"/>
        <end position="16"/>
    </location>
</feature>
<keyword evidence="6 11" id="KW-0732">Signal</keyword>
<evidence type="ECO:0000256" key="4">
    <source>
        <dbReference type="ARBA" id="ARBA00022525"/>
    </source>
</evidence>
<feature type="disulfide bond" evidence="9">
    <location>
        <begin position="39"/>
        <end position="46"/>
    </location>
</feature>
<dbReference type="PROSITE" id="PS52012">
    <property type="entry name" value="CFEM"/>
    <property type="match status" value="1"/>
</dbReference>
<evidence type="ECO:0000256" key="6">
    <source>
        <dbReference type="ARBA" id="ARBA00022729"/>
    </source>
</evidence>
<keyword evidence="5" id="KW-0472">Membrane</keyword>
<dbReference type="InterPro" id="IPR008427">
    <property type="entry name" value="Extracellular_membr_CFEM_dom"/>
</dbReference>
<keyword evidence="5" id="KW-0336">GPI-anchor</keyword>
<evidence type="ECO:0000256" key="3">
    <source>
        <dbReference type="ARBA" id="ARBA00010031"/>
    </source>
</evidence>
<comment type="similarity">
    <text evidence="3">Belongs to the RBT5 family.</text>
</comment>
<protein>
    <submittedName>
        <fullName evidence="13">HFB protein</fullName>
    </submittedName>
</protein>
<feature type="compositionally biased region" description="Low complexity" evidence="10">
    <location>
        <begin position="95"/>
        <end position="163"/>
    </location>
</feature>
<dbReference type="EMBL" id="LFMI01000779">
    <property type="protein sequence ID" value="OTA07525.1"/>
    <property type="molecule type" value="Genomic_DNA"/>
</dbReference>
<feature type="chain" id="PRO_5013950937" evidence="11">
    <location>
        <begin position="17"/>
        <end position="235"/>
    </location>
</feature>
<evidence type="ECO:0000256" key="11">
    <source>
        <dbReference type="SAM" id="SignalP"/>
    </source>
</evidence>
<evidence type="ECO:0000256" key="7">
    <source>
        <dbReference type="ARBA" id="ARBA00023157"/>
    </source>
</evidence>
<comment type="caution">
    <text evidence="13">The sequence shown here is derived from an EMBL/GenBank/DDBJ whole genome shotgun (WGS) entry which is preliminary data.</text>
</comment>
<evidence type="ECO:0000259" key="12">
    <source>
        <dbReference type="PROSITE" id="PS52012"/>
    </source>
</evidence>
<keyword evidence="9" id="KW-0408">Iron</keyword>
<feature type="compositionally biased region" description="Polar residues" evidence="10">
    <location>
        <begin position="164"/>
        <end position="183"/>
    </location>
</feature>
<keyword evidence="9" id="KW-0349">Heme</keyword>
<feature type="binding site" description="axial binding residue" evidence="9">
    <location>
        <position position="43"/>
    </location>
    <ligand>
        <name>heme</name>
        <dbReference type="ChEBI" id="CHEBI:30413"/>
    </ligand>
    <ligandPart>
        <name>Fe</name>
        <dbReference type="ChEBI" id="CHEBI:18248"/>
    </ligandPart>
</feature>
<name>A0A2H3A4B7_TRIPA</name>
<reference evidence="13 14" key="1">
    <citation type="journal article" date="2015" name="Genome Announc.">
        <title>Genome sequence and annotation of Trichoderma parareesei, the ancestor of the cellulase producer Trichoderma reesei.</title>
        <authorList>
            <person name="Yang D."/>
            <person name="Pomraning K."/>
            <person name="Kopchinskiy A."/>
            <person name="Karimi Aghcheh R."/>
            <person name="Atanasova L."/>
            <person name="Chenthamara K."/>
            <person name="Baker S.E."/>
            <person name="Zhang R."/>
            <person name="Shen Q."/>
            <person name="Freitag M."/>
            <person name="Kubicek C.P."/>
            <person name="Druzhinina I.S."/>
        </authorList>
    </citation>
    <scope>NUCLEOTIDE SEQUENCE [LARGE SCALE GENOMIC DNA]</scope>
    <source>
        <strain evidence="13 14">CBS 125925</strain>
    </source>
</reference>
<keyword evidence="8" id="KW-0449">Lipoprotein</keyword>
<proteinExistence type="inferred from homology"/>
<sequence>MKASVLSVLLAGLVAAQDFTGQPECAIPCLKDAIPKAGCALTDTACACKPDVQAKLLGLVGPCLLSKCSPGDLAKAQAAAADACKKNAGGSTEASSAATATATATEPASETTTSAAETTTEAATTTDAGTTTTEATTAPASTTAAETTAAETTAAETSTSVSTGPTIQPSAPSGVSNSTVSGTRSVITRTSTAFVGGDGGSKTSGIPASTTLAGSDATAPVAGVLGAVLAALVAL</sequence>
<keyword evidence="4" id="KW-0964">Secreted</keyword>